<organism evidence="1 2">
    <name type="scientific">Legionella erythra</name>
    <dbReference type="NCBI Taxonomy" id="448"/>
    <lineage>
        <taxon>Bacteria</taxon>
        <taxon>Pseudomonadati</taxon>
        <taxon>Pseudomonadota</taxon>
        <taxon>Gammaproteobacteria</taxon>
        <taxon>Legionellales</taxon>
        <taxon>Legionellaceae</taxon>
        <taxon>Legionella</taxon>
    </lineage>
</organism>
<proteinExistence type="predicted"/>
<dbReference type="STRING" id="448.Lery_1711"/>
<dbReference type="OrthoDB" id="5653691at2"/>
<evidence type="ECO:0000313" key="2">
    <source>
        <dbReference type="Proteomes" id="UP000054773"/>
    </source>
</evidence>
<dbReference type="Proteomes" id="UP000054773">
    <property type="component" value="Unassembled WGS sequence"/>
</dbReference>
<accession>A0A0W0TQN8</accession>
<keyword evidence="2" id="KW-1185">Reference proteome</keyword>
<sequence length="97" mass="11149">MSTKTKIQKQQQLIARCEKSLALEKLKKRRADTRRKIELGGLVIKSGMDGFSKAVILGGLEYLQKLLSIDPDTKKLFETNGNYLFYQRYKINPSKNL</sequence>
<evidence type="ECO:0000313" key="1">
    <source>
        <dbReference type="EMBL" id="KTC97872.1"/>
    </source>
</evidence>
<comment type="caution">
    <text evidence="1">The sequence shown here is derived from an EMBL/GenBank/DDBJ whole genome shotgun (WGS) entry which is preliminary data.</text>
</comment>
<dbReference type="InterPro" id="IPR009444">
    <property type="entry name" value="Conjugal_tfr_TraD_a-type"/>
</dbReference>
<dbReference type="Pfam" id="PF06412">
    <property type="entry name" value="TraD"/>
    <property type="match status" value="1"/>
</dbReference>
<name>A0A0W0TQN8_LEGER</name>
<reference evidence="1 2" key="1">
    <citation type="submission" date="2015-11" db="EMBL/GenBank/DDBJ databases">
        <title>Genomic analysis of 38 Legionella species identifies large and diverse effector repertoires.</title>
        <authorList>
            <person name="Burstein D."/>
            <person name="Amaro F."/>
            <person name="Zusman T."/>
            <person name="Lifshitz Z."/>
            <person name="Cohen O."/>
            <person name="Gilbert J.A."/>
            <person name="Pupko T."/>
            <person name="Shuman H.A."/>
            <person name="Segal G."/>
        </authorList>
    </citation>
    <scope>NUCLEOTIDE SEQUENCE [LARGE SCALE GENOMIC DNA]</scope>
    <source>
        <strain evidence="1 2">SE-32A-C8</strain>
    </source>
</reference>
<gene>
    <name evidence="1" type="ORF">Lery_1711</name>
</gene>
<dbReference type="PATRIC" id="fig|448.7.peg.1785"/>
<dbReference type="AlphaFoldDB" id="A0A0W0TQN8"/>
<dbReference type="RefSeq" id="WP_058526825.1">
    <property type="nucleotide sequence ID" value="NZ_CAAAHY010000049.1"/>
</dbReference>
<protein>
    <submittedName>
        <fullName evidence="1">Protein TraD</fullName>
    </submittedName>
</protein>
<dbReference type="EMBL" id="LNYA01000024">
    <property type="protein sequence ID" value="KTC97872.1"/>
    <property type="molecule type" value="Genomic_DNA"/>
</dbReference>